<sequence length="45" mass="5188">SRSFRFDVGNYVNQNENWRRLVPVGLIIEIRVDAGEGCFMDLSIT</sequence>
<name>A0A151JYM5_9HYME</name>
<dbReference type="EMBL" id="KQ981494">
    <property type="protein sequence ID" value="KYN40964.1"/>
    <property type="molecule type" value="Genomic_DNA"/>
</dbReference>
<protein>
    <submittedName>
        <fullName evidence="1">Uncharacterized protein</fullName>
    </submittedName>
</protein>
<proteinExistence type="predicted"/>
<keyword evidence="2" id="KW-1185">Reference proteome</keyword>
<evidence type="ECO:0000313" key="1">
    <source>
        <dbReference type="EMBL" id="KYN40964.1"/>
    </source>
</evidence>
<evidence type="ECO:0000313" key="2">
    <source>
        <dbReference type="Proteomes" id="UP000078541"/>
    </source>
</evidence>
<dbReference type="AlphaFoldDB" id="A0A151JYM5"/>
<organism evidence="1 2">
    <name type="scientific">Trachymyrmex septentrionalis</name>
    <dbReference type="NCBI Taxonomy" id="34720"/>
    <lineage>
        <taxon>Eukaryota</taxon>
        <taxon>Metazoa</taxon>
        <taxon>Ecdysozoa</taxon>
        <taxon>Arthropoda</taxon>
        <taxon>Hexapoda</taxon>
        <taxon>Insecta</taxon>
        <taxon>Pterygota</taxon>
        <taxon>Neoptera</taxon>
        <taxon>Endopterygota</taxon>
        <taxon>Hymenoptera</taxon>
        <taxon>Apocrita</taxon>
        <taxon>Aculeata</taxon>
        <taxon>Formicoidea</taxon>
        <taxon>Formicidae</taxon>
        <taxon>Myrmicinae</taxon>
        <taxon>Trachymyrmex</taxon>
    </lineage>
</organism>
<gene>
    <name evidence="1" type="ORF">ALC56_04661</name>
</gene>
<reference evidence="1 2" key="1">
    <citation type="submission" date="2016-03" db="EMBL/GenBank/DDBJ databases">
        <title>Trachymyrmex septentrionalis WGS genome.</title>
        <authorList>
            <person name="Nygaard S."/>
            <person name="Hu H."/>
            <person name="Boomsma J."/>
            <person name="Zhang G."/>
        </authorList>
    </citation>
    <scope>NUCLEOTIDE SEQUENCE [LARGE SCALE GENOMIC DNA]</scope>
    <source>
        <strain evidence="1">Tsep2-gDNA-1</strain>
        <tissue evidence="1">Whole body</tissue>
    </source>
</reference>
<accession>A0A151JYM5</accession>
<feature type="non-terminal residue" evidence="1">
    <location>
        <position position="1"/>
    </location>
</feature>
<dbReference type="Proteomes" id="UP000078541">
    <property type="component" value="Unassembled WGS sequence"/>
</dbReference>